<dbReference type="Pfam" id="PF05510">
    <property type="entry name" value="Sarcoglycan_2"/>
    <property type="match status" value="1"/>
</dbReference>
<feature type="chain" id="PRO_5043949702" evidence="2">
    <location>
        <begin position="21"/>
        <end position="740"/>
    </location>
</feature>
<organism evidence="6">
    <name type="scientific">Cyprideis torosa</name>
    <dbReference type="NCBI Taxonomy" id="163714"/>
    <lineage>
        <taxon>Eukaryota</taxon>
        <taxon>Metazoa</taxon>
        <taxon>Ecdysozoa</taxon>
        <taxon>Arthropoda</taxon>
        <taxon>Crustacea</taxon>
        <taxon>Oligostraca</taxon>
        <taxon>Ostracoda</taxon>
        <taxon>Podocopa</taxon>
        <taxon>Podocopida</taxon>
        <taxon>Cytherocopina</taxon>
        <taxon>Cytheroidea</taxon>
        <taxon>Cytherideidae</taxon>
        <taxon>Cyprideis</taxon>
    </lineage>
</organism>
<feature type="region of interest" description="Disordered" evidence="1">
    <location>
        <begin position="527"/>
        <end position="554"/>
    </location>
</feature>
<evidence type="ECO:0000259" key="3">
    <source>
        <dbReference type="Pfam" id="PF05510"/>
    </source>
</evidence>
<dbReference type="PANTHER" id="PTHR10132:SF14">
    <property type="entry name" value="SARCOGLYCAN ALPHA, ISOFORM C"/>
    <property type="match status" value="1"/>
</dbReference>
<feature type="domain" description="Sarcoglycan alpha/epsilon second" evidence="5">
    <location>
        <begin position="306"/>
        <end position="423"/>
    </location>
</feature>
<feature type="compositionally biased region" description="Basic and acidic residues" evidence="1">
    <location>
        <begin position="527"/>
        <end position="540"/>
    </location>
</feature>
<reference evidence="6" key="1">
    <citation type="submission" date="2020-11" db="EMBL/GenBank/DDBJ databases">
        <authorList>
            <person name="Tran Van P."/>
        </authorList>
    </citation>
    <scope>NUCLEOTIDE SEQUENCE</scope>
</reference>
<dbReference type="EMBL" id="OB660822">
    <property type="protein sequence ID" value="CAD7226403.1"/>
    <property type="molecule type" value="Genomic_DNA"/>
</dbReference>
<protein>
    <submittedName>
        <fullName evidence="6">Uncharacterized protein</fullName>
    </submittedName>
</protein>
<evidence type="ECO:0000313" key="6">
    <source>
        <dbReference type="EMBL" id="CAD7226403.1"/>
    </source>
</evidence>
<dbReference type="InterPro" id="IPR011704">
    <property type="entry name" value="ATPase_dyneun-rel_AAA"/>
</dbReference>
<evidence type="ECO:0000256" key="2">
    <source>
        <dbReference type="SAM" id="SignalP"/>
    </source>
</evidence>
<dbReference type="InterPro" id="IPR027417">
    <property type="entry name" value="P-loop_NTPase"/>
</dbReference>
<gene>
    <name evidence="6" type="ORF">CTOB1V02_LOCUS4321</name>
</gene>
<evidence type="ECO:0000259" key="5">
    <source>
        <dbReference type="Pfam" id="PF20989"/>
    </source>
</evidence>
<feature type="domain" description="Sarcoglycan alpha/epsilon N-terminal" evidence="3">
    <location>
        <begin position="229"/>
        <end position="291"/>
    </location>
</feature>
<dbReference type="OrthoDB" id="10019906at2759"/>
<evidence type="ECO:0000259" key="4">
    <source>
        <dbReference type="Pfam" id="PF07728"/>
    </source>
</evidence>
<dbReference type="AlphaFoldDB" id="A0A7R8W8L8"/>
<feature type="compositionally biased region" description="Basic and acidic residues" evidence="1">
    <location>
        <begin position="569"/>
        <end position="578"/>
    </location>
</feature>
<accession>A0A7R8W8L8</accession>
<feature type="domain" description="ATPase dynein-related AAA" evidence="4">
    <location>
        <begin position="56"/>
        <end position="103"/>
    </location>
</feature>
<proteinExistence type="predicted"/>
<dbReference type="GO" id="GO:0005524">
    <property type="term" value="F:ATP binding"/>
    <property type="evidence" value="ECO:0007669"/>
    <property type="project" value="InterPro"/>
</dbReference>
<dbReference type="Pfam" id="PF07728">
    <property type="entry name" value="AAA_5"/>
    <property type="match status" value="1"/>
</dbReference>
<feature type="region of interest" description="Disordered" evidence="1">
    <location>
        <begin position="668"/>
        <end position="740"/>
    </location>
</feature>
<evidence type="ECO:0000256" key="1">
    <source>
        <dbReference type="SAM" id="MobiDB-lite"/>
    </source>
</evidence>
<dbReference type="InterPro" id="IPR048346">
    <property type="entry name" value="Sarcoglycan_N"/>
</dbReference>
<dbReference type="InterPro" id="IPR048347">
    <property type="entry name" value="Sarcoglycan_C"/>
</dbReference>
<dbReference type="Gene3D" id="3.40.50.300">
    <property type="entry name" value="P-loop containing nucleotide triphosphate hydrolases"/>
    <property type="match status" value="1"/>
</dbReference>
<dbReference type="GO" id="GO:0016012">
    <property type="term" value="C:sarcoglycan complex"/>
    <property type="evidence" value="ECO:0007669"/>
    <property type="project" value="InterPro"/>
</dbReference>
<feature type="region of interest" description="Disordered" evidence="1">
    <location>
        <begin position="567"/>
        <end position="654"/>
    </location>
</feature>
<dbReference type="PANTHER" id="PTHR10132">
    <property type="entry name" value="ALPHA-/EPSILON-SARCOGLYCAN FAMILY MEMBER"/>
    <property type="match status" value="1"/>
</dbReference>
<keyword evidence="2" id="KW-0732">Signal</keyword>
<feature type="signal peptide" evidence="2">
    <location>
        <begin position="1"/>
        <end position="20"/>
    </location>
</feature>
<dbReference type="InterPro" id="IPR008908">
    <property type="entry name" value="Sarcoglycan_alpha/epsilon"/>
</dbReference>
<dbReference type="Pfam" id="PF20989">
    <property type="entry name" value="Sarcoglycan_2_C"/>
    <property type="match status" value="1"/>
</dbReference>
<name>A0A7R8W8L8_9CRUS</name>
<feature type="compositionally biased region" description="Polar residues" evidence="1">
    <location>
        <begin position="619"/>
        <end position="654"/>
    </location>
</feature>
<dbReference type="GO" id="GO:0016887">
    <property type="term" value="F:ATP hydrolysis activity"/>
    <property type="evidence" value="ECO:0007669"/>
    <property type="project" value="InterPro"/>
</dbReference>
<sequence length="740" mass="81316">MDSLTSFFLVLWTVVGISSGSSSSVLPDEIELPVNVGEVFIQPLDKIFKINATNRKGGEFEWKDGPLLQAIKEGAWLLLEELNLASQSVLEGLNACFDHRIVEKSSWRNSARLSQFPSEERASCPGGRMSNVAEHAVGGTTDLVSKIAEGEVQNGFWEPDQRHVLGVESKQNPFWSSPLAITHWEPDQRHVLGVECPDVAEHAVGGTIDLVSKIAEGEVQNGFWEPDQRSSFSYRASLLNYPDLPPWVHYYASPLHETGFIYGAAIEPGITKIHIISTYVQNRETEEKTVIIKAAYKNGAPSKRRRHVEFFLTNLDLGDLFVTRRMESLMQVAKQIWPESSPDLTLTWLLGGKKSTKRPGDKQGVFVRLGSAAPFSPKLIRFQKESEPLYLRRPCPEDFKKTSGERYFRAHDFVVDWCSFRLVPIGRDGAGGLLEDIGLPSGGPGVTVTRKWSAPLNQFVRRQDLPQRTYVVDAMISLFLPAVISVAMVCLFTLLFCTLGGPTDTDCYSVEDLFPLYEQGDYADTAVKKAETSQKEEKAPSDTPAPLPSAKNGTASLAKSSFFGFGRQKKSEGNREAQKAPPNGATDSKMAGPDPSRGPIIQSFAAQHLANAPGCAADQSPNYSPSEDSSVATSSFRREPTGNNMFANHFHQPSSSFTPHAKDYYVAVPNGLSAGGDDPLPTSPPPPSYHSHLDPARYLPPDDPAALKEPVPAAEPSPSSSPPKNQFLLFHKKRYVEDAD</sequence>